<dbReference type="InterPro" id="IPR034732">
    <property type="entry name" value="EPHD"/>
</dbReference>
<evidence type="ECO:0000259" key="23">
    <source>
        <dbReference type="PROSITE" id="PS50280"/>
    </source>
</evidence>
<keyword evidence="5" id="KW-0808">Transferase</keyword>
<evidence type="ECO:0000313" key="26">
    <source>
        <dbReference type="EMBL" id="CEG40375.1"/>
    </source>
</evidence>
<dbReference type="SMART" id="SM00184">
    <property type="entry name" value="RING"/>
    <property type="match status" value="3"/>
</dbReference>
<dbReference type="Gene3D" id="3.30.160.360">
    <property type="match status" value="1"/>
</dbReference>
<dbReference type="PROSITE" id="PS51543">
    <property type="entry name" value="FYRC"/>
    <property type="match status" value="1"/>
</dbReference>
<comment type="subcellular location">
    <subcellularLocation>
        <location evidence="1">Nucleus</location>
    </subcellularLocation>
</comment>
<feature type="compositionally biased region" description="Acidic residues" evidence="20">
    <location>
        <begin position="1512"/>
        <end position="1530"/>
    </location>
</feature>
<dbReference type="STRING" id="4781.A0A0P1AHC6"/>
<dbReference type="PROSITE" id="PS50868">
    <property type="entry name" value="POST_SET"/>
    <property type="match status" value="1"/>
</dbReference>
<evidence type="ECO:0000256" key="7">
    <source>
        <dbReference type="ARBA" id="ARBA00022723"/>
    </source>
</evidence>
<dbReference type="GO" id="GO:0005654">
    <property type="term" value="C:nucleoplasm"/>
    <property type="evidence" value="ECO:0007669"/>
    <property type="project" value="UniProtKB-ARBA"/>
</dbReference>
<dbReference type="PROSITE" id="PS50280">
    <property type="entry name" value="SET"/>
    <property type="match status" value="1"/>
</dbReference>
<dbReference type="InterPro" id="IPR011011">
    <property type="entry name" value="Znf_FYVE_PHD"/>
</dbReference>
<feature type="region of interest" description="Disordered" evidence="20">
    <location>
        <begin position="2409"/>
        <end position="2436"/>
    </location>
</feature>
<dbReference type="Gene3D" id="1.20.920.10">
    <property type="entry name" value="Bromodomain-like"/>
    <property type="match status" value="1"/>
</dbReference>
<dbReference type="Pfam" id="PF05964">
    <property type="entry name" value="FYRN"/>
    <property type="match status" value="1"/>
</dbReference>
<feature type="region of interest" description="Disordered" evidence="20">
    <location>
        <begin position="1712"/>
        <end position="1737"/>
    </location>
</feature>
<dbReference type="InterPro" id="IPR046341">
    <property type="entry name" value="SET_dom_sf"/>
</dbReference>
<organism evidence="26 27">
    <name type="scientific">Plasmopara halstedii</name>
    <name type="common">Downy mildew of sunflower</name>
    <dbReference type="NCBI Taxonomy" id="4781"/>
    <lineage>
        <taxon>Eukaryota</taxon>
        <taxon>Sar</taxon>
        <taxon>Stramenopiles</taxon>
        <taxon>Oomycota</taxon>
        <taxon>Peronosporomycetes</taxon>
        <taxon>Peronosporales</taxon>
        <taxon>Peronosporaceae</taxon>
        <taxon>Plasmopara</taxon>
    </lineage>
</organism>
<evidence type="ECO:0000256" key="16">
    <source>
        <dbReference type="ARBA" id="ARBA00023242"/>
    </source>
</evidence>
<dbReference type="InterPro" id="IPR001965">
    <property type="entry name" value="Znf_PHD"/>
</dbReference>
<dbReference type="Gene3D" id="3.30.40.10">
    <property type="entry name" value="Zinc/RING finger domain, C3HC4 (zinc finger)"/>
    <property type="match status" value="7"/>
</dbReference>
<keyword evidence="14" id="KW-0238">DNA-binding</keyword>
<evidence type="ECO:0000256" key="3">
    <source>
        <dbReference type="ARBA" id="ARBA00022553"/>
    </source>
</evidence>
<keyword evidence="12" id="KW-0805">Transcription regulation</keyword>
<dbReference type="SMART" id="SM00249">
    <property type="entry name" value="PHD"/>
    <property type="match status" value="9"/>
</dbReference>
<keyword evidence="13 17" id="KW-0103">Bromodomain</keyword>
<dbReference type="SMART" id="SM00297">
    <property type="entry name" value="BROMO"/>
    <property type="match status" value="1"/>
</dbReference>
<keyword evidence="2" id="KW-0488">Methylation</keyword>
<keyword evidence="16" id="KW-0539">Nucleus</keyword>
<dbReference type="PROSITE" id="PS51805">
    <property type="entry name" value="EPHD"/>
    <property type="match status" value="1"/>
</dbReference>
<dbReference type="Pfam" id="PF00439">
    <property type="entry name" value="Bromodomain"/>
    <property type="match status" value="1"/>
</dbReference>
<evidence type="ECO:0000256" key="6">
    <source>
        <dbReference type="ARBA" id="ARBA00022691"/>
    </source>
</evidence>
<name>A0A0P1AHC6_PLAHL</name>
<accession>A0A0P1AHC6</accession>
<dbReference type="Gene3D" id="2.170.270.10">
    <property type="entry name" value="SET domain"/>
    <property type="match status" value="1"/>
</dbReference>
<dbReference type="GeneID" id="36405634"/>
<dbReference type="GO" id="GO:0008270">
    <property type="term" value="F:zinc ion binding"/>
    <property type="evidence" value="ECO:0007669"/>
    <property type="project" value="UniProtKB-KW"/>
</dbReference>
<dbReference type="InterPro" id="IPR003616">
    <property type="entry name" value="Post-SET_dom"/>
</dbReference>
<dbReference type="GO" id="GO:0016279">
    <property type="term" value="F:protein-lysine N-methyltransferase activity"/>
    <property type="evidence" value="ECO:0007669"/>
    <property type="project" value="UniProtKB-ARBA"/>
</dbReference>
<feature type="domain" description="PHD-type" evidence="22">
    <location>
        <begin position="1866"/>
        <end position="1927"/>
    </location>
</feature>
<dbReference type="InterPro" id="IPR001487">
    <property type="entry name" value="Bromodomain"/>
</dbReference>
<dbReference type="InterPro" id="IPR003889">
    <property type="entry name" value="FYrich_C"/>
</dbReference>
<dbReference type="InterPro" id="IPR019786">
    <property type="entry name" value="Zinc_finger_PHD-type_CS"/>
</dbReference>
<dbReference type="InterPro" id="IPR019787">
    <property type="entry name" value="Znf_PHD-finger"/>
</dbReference>
<dbReference type="CDD" id="cd04369">
    <property type="entry name" value="Bromodomain"/>
    <property type="match status" value="1"/>
</dbReference>
<evidence type="ECO:0000259" key="21">
    <source>
        <dbReference type="PROSITE" id="PS50014"/>
    </source>
</evidence>
<dbReference type="InterPro" id="IPR036427">
    <property type="entry name" value="Bromodomain-like_sf"/>
</dbReference>
<evidence type="ECO:0000259" key="24">
    <source>
        <dbReference type="PROSITE" id="PS50868"/>
    </source>
</evidence>
<feature type="region of interest" description="Disordered" evidence="20">
    <location>
        <begin position="1562"/>
        <end position="1597"/>
    </location>
</feature>
<dbReference type="EMBL" id="CCYD01000482">
    <property type="protein sequence ID" value="CEG40375.1"/>
    <property type="molecule type" value="Genomic_DNA"/>
</dbReference>
<dbReference type="SUPFAM" id="SSF47370">
    <property type="entry name" value="Bromodomain"/>
    <property type="match status" value="1"/>
</dbReference>
<protein>
    <submittedName>
        <fullName evidence="26">Histone-lysine n</fullName>
    </submittedName>
</protein>
<feature type="domain" description="Bromo" evidence="21">
    <location>
        <begin position="1374"/>
        <end position="1446"/>
    </location>
</feature>
<feature type="domain" description="Post-SET" evidence="24">
    <location>
        <begin position="3025"/>
        <end position="3041"/>
    </location>
</feature>
<keyword evidence="7" id="KW-0479">Metal-binding</keyword>
<feature type="domain" description="SET" evidence="23">
    <location>
        <begin position="2901"/>
        <end position="3019"/>
    </location>
</feature>
<keyword evidence="8" id="KW-0677">Repeat</keyword>
<dbReference type="PROSITE" id="PS51542">
    <property type="entry name" value="FYRN"/>
    <property type="match status" value="1"/>
</dbReference>
<evidence type="ECO:0000256" key="2">
    <source>
        <dbReference type="ARBA" id="ARBA00022481"/>
    </source>
</evidence>
<keyword evidence="9 18" id="KW-0863">Zinc-finger</keyword>
<dbReference type="InterPro" id="IPR013083">
    <property type="entry name" value="Znf_RING/FYVE/PHD"/>
</dbReference>
<evidence type="ECO:0000256" key="15">
    <source>
        <dbReference type="ARBA" id="ARBA00023163"/>
    </source>
</evidence>
<evidence type="ECO:0000313" key="27">
    <source>
        <dbReference type="Proteomes" id="UP000054928"/>
    </source>
</evidence>
<dbReference type="Pfam" id="PF00856">
    <property type="entry name" value="SET"/>
    <property type="match status" value="1"/>
</dbReference>
<keyword evidence="15" id="KW-0804">Transcription</keyword>
<feature type="compositionally biased region" description="Polar residues" evidence="20">
    <location>
        <begin position="1581"/>
        <end position="1594"/>
    </location>
</feature>
<keyword evidence="6" id="KW-0949">S-adenosyl-L-methionine</keyword>
<feature type="domain" description="PHD-type" evidence="25">
    <location>
        <begin position="2264"/>
        <end position="2372"/>
    </location>
</feature>
<feature type="region of interest" description="Disordered" evidence="20">
    <location>
        <begin position="1291"/>
        <end position="1313"/>
    </location>
</feature>
<evidence type="ECO:0000259" key="25">
    <source>
        <dbReference type="PROSITE" id="PS51805"/>
    </source>
</evidence>
<evidence type="ECO:0000256" key="17">
    <source>
        <dbReference type="PROSITE-ProRule" id="PRU00035"/>
    </source>
</evidence>
<dbReference type="InterPro" id="IPR001841">
    <property type="entry name" value="Znf_RING"/>
</dbReference>
<reference evidence="27" key="1">
    <citation type="submission" date="2014-09" db="EMBL/GenBank/DDBJ databases">
        <authorList>
            <person name="Sharma Rahul"/>
            <person name="Thines Marco"/>
        </authorList>
    </citation>
    <scope>NUCLEOTIDE SEQUENCE [LARGE SCALE GENOMIC DNA]</scope>
</reference>
<dbReference type="OMA" id="ICFGEFK"/>
<feature type="coiled-coil region" evidence="19">
    <location>
        <begin position="909"/>
        <end position="936"/>
    </location>
</feature>
<evidence type="ECO:0000256" key="9">
    <source>
        <dbReference type="ARBA" id="ARBA00022771"/>
    </source>
</evidence>
<dbReference type="PROSITE" id="PS01359">
    <property type="entry name" value="ZF_PHD_1"/>
    <property type="match status" value="1"/>
</dbReference>
<evidence type="ECO:0000256" key="10">
    <source>
        <dbReference type="ARBA" id="ARBA00022833"/>
    </source>
</evidence>
<dbReference type="OrthoDB" id="308383at2759"/>
<evidence type="ECO:0000256" key="1">
    <source>
        <dbReference type="ARBA" id="ARBA00004123"/>
    </source>
</evidence>
<sequence>MEYVCLVCEQMICMVYAADAVEFVHQSARTTSDQKPLCDLVEASFTATSGTLISETSADKPNEMSDSAQAARCCKCDGIYHVPCLLKQGNVLDQGDSTFTCVRCHSKTQKLVHEKVGSLDDDLLPVLVPAVAFPYVKQAQMPENHIKCENSLENFDQIMIDNGNKGWTVSSSTVEVCTTCRQVQIAAEDQETCLKCHNAQLHHRCVARFEAKDDEVSVRKIINDGISKKRRCTSLKTASKWCARCSLANNEPIIDGSIETRTLALLVNDNNVPKKYNECCTCKQKFCLQEFCDGEDTDVSLQEILAIAPLNDTHETQWSCIHCSSATTSPALVTLLVCDECEREYDMASVYPSMASVPPGDWFCNDCALNRGNIKSNVTYESVTLLICDLCDCEYDMKALDPPLNEVPSGDWFCPACISATQGTSQKGCNENIEAGGQSKYKAQNTVPTTLKHEVIVTVLLCDGCDHEFDPLSLDPPLLVIPEGEWFCPACTDARASDGVQKCAGCDTIFQGGGSTVDRLHRPSGIVDGVLLCEACSNLQVGYSRRRLVPTAPQSLTATKSRKRSRVTGAKVDLKAIKHFKTENIASDNSSAFHQSSQSTSTKVSDENSDLCVRIPKPLTFVPSSASARYELDSKQSSGWSYINPSVIIADPDDQLTGSNIDDVEESGILIVCDICFGEFKMLDVLGTDEASAIPARPWVCKPCIRALKRSRKKRPRFSKQMVLEMQVYGRLLRASAAKVMDIDASIRLGYPPNSHEERRRMYELVGKSVGVFLQWDKHWVMGRILAFQSTHSSMHHTIRFDDGVIASLPLYALPLVIGTRTMVYVKAPVQQNRWWPAQILHINAYAKKLLTPTQEDEITARGHFQFVRIFAASENVACWVPNHLCRSMKRFVPPLDDLTTSTTKEVESTKLSRSIERAKHELQAETDQLNRAFKALLLGFRRILATSAHMEPAKGIKRPSSRHLNVIDRCTQVAHVLVDKTIVITSSGSFNERLLAGNYIVTKFDIDSKKHHIADFNDTIANSDILVDLLQGTDGVEYYLKDGASFGELATLLLLDGSGVSGGIPGEFQSKKMLEKAIIDETGIHCLNTDSAAAGTHEGDGLCSHCLLNAEDCQDREDTQDIDNRNKKEDLVICVKCDRRFHSTCCDPPHAPLSLVSPDDGTVLVSDLRIPFVCSECTVCAGCRDEGCPVVEFEWKPRWSQWRLPLKPASLCTKCIPYYKANRFCSVCNFVLDDDTLAVQVDLLNCSMCHHWVHAACEPDANPAFHAFSSTSEFALDVVTDVESASREADSESVSSFRTPVGSRSPSEERSVALGNSYGLNKEDGAVKTAKQMEEEFARSLSFQADYDSKVLHHYECLTCRKVRMLHILHRLGSEDKLDLFKEPVTETIAPTYFEIIKSPMDLSTMRQKILDGAYTNVNFRSFRDDFELMCLNAVTFNTKERDFLIWREAWRFYGQGQRILRQTAPKARMKQRGGRHYDALKVAAKRQLPNNSALAGKPQSGDALDNIGEAGEDEDLNEDEDGDGDDGSDTGSDRVNGVQEGSIILSEVGSEAPILKNTVAKRKGSISTESTQRDEDKTSGSAGVDSNSNSALALTPDRRSVMTNEACEFQTKLRMATLRSLISRFLIVQTRTSAHTYSWLDLCTVCGSAGLSTEYIFCVDCGEGFHWFCIPGMNADRLHDNDHFRAYWRCANCKMCEICGQPGTVFGANSNSKRPPATAGNVDDPASSLQTSGGDNDQTLALSNAESLLVCKHCDRGYHGSCLRPAIKMSCNSKRENETAFIYCANCVTCTTCEDTSRDRLKSQHLGDSNEDDLSVLERMYSYERSKCLHCYNQNARDIQAQKERTRLLTEVWTTAAFDKKKDAERCPLCRRKWAADVEELMQCDACERWVHPPCDASLKANPQRYETLVNDPNAVYVCVACRPQNRHHVLEKIADGEGWRCQVLIAEIQRKRSQCDSSWKETHRQLAQVERWIRLADNTAVYLYVLRLGEECLRNFAYRSLNFQSDWYRFTKQQELDESHLVVPDWLLRKANRYMRFKRYMRGPRVAMRRQARKTASFYSKQAVGLNSRKDASAICMIVSEAASCAALLACIHLLYGWRPLPEVVIHLLSSDEDAVTGTANRKLDEMLLQRLRSGEILDGQVAQPRLELEAEIATIKDQYDRRVSKRHLVHAPTSEQNVFGFGTCSSNAEVKDQSQDEVLAANVKTSKVVASTAVETNSNDYKHVTPAMIARSSSNRVDMTTVAPLHGWPTSETAAPFDDSRFCALCFMVGDNSACGRLLYTELETWVHVNCALWSMEVNEDGAGVLHRCSKAKHRSRLIRCDACGLMGATIGCAIARCTRHYHFPCAVDAGVAFLMTGETCCPLVLHLDMMAKRVGEKPMKNNELVQVKPADEAATMSAAIMNADSPTDDGGMSNAAVKSNDSSELDDMSSADETGCKVSASCEATITPMPTMPIDSIITAESDLKSQDEGAPINQENKTTEISGDEVMSVVQSECELPVVNPRPEPRRSLFSDPPLLAVSDLKKKKRAELKRGIKPRPMCYRVGALTVHSLGHIFVGNASFHTRTALYPLGYRSTRIFWSTQSLATRCLYECVVSSTEIEERRARRQNRVENGVADDDWKTNDFEQERRRPRAVFKIIASDAQDRPIIASTPEDALIELRSRIVSLYEEQRGFGTQSVGCPGTLETERNPFLKRSSWFSFALSGDYFFGFGLPEILHKIEELPYAATTAVSRRAVLRRIRQQQQRQGQSPLATCAAASWGYGSRKRSHDRMEQSETSGVHTMASLEVIDDKEEPYEFIYVLPSPEAFQTAERILEQLARAEQRAWQSSGCARTDGFEGNRLFGAFKKAKIMPRRQALSKEVTVEAVSGATSGVAMDIEHLPITMQYRELRRRPFDERMFVRKSTIHGYGLFMKEAVSEGQMIVEYQGQIIGQSVADERERRYEEQGVGSCYMFRLDDQTIIDATRCGNLARFINHSCDPKAFARVVVVEGGEKKIVIFAKRAIAAGDEVTYDYKFPIEDEAIRCDCNASNCIGRMN</sequence>
<keyword evidence="4" id="KW-0489">Methyltransferase</keyword>
<evidence type="ECO:0000256" key="19">
    <source>
        <dbReference type="SAM" id="Coils"/>
    </source>
</evidence>
<dbReference type="PANTHER" id="PTHR45888">
    <property type="entry name" value="HL01030P-RELATED"/>
    <property type="match status" value="1"/>
</dbReference>
<dbReference type="CDD" id="cd10518">
    <property type="entry name" value="SET_SETD1-like"/>
    <property type="match status" value="1"/>
</dbReference>
<dbReference type="RefSeq" id="XP_024576744.1">
    <property type="nucleotide sequence ID" value="XM_024726027.1"/>
</dbReference>
<keyword evidence="27" id="KW-1185">Reference proteome</keyword>
<keyword evidence="3" id="KW-0597">Phosphoprotein</keyword>
<dbReference type="PROSITE" id="PS50014">
    <property type="entry name" value="BROMODOMAIN_2"/>
    <property type="match status" value="1"/>
</dbReference>
<dbReference type="SUPFAM" id="SSF82199">
    <property type="entry name" value="SET domain"/>
    <property type="match status" value="1"/>
</dbReference>
<evidence type="ECO:0000256" key="4">
    <source>
        <dbReference type="ARBA" id="ARBA00022603"/>
    </source>
</evidence>
<proteinExistence type="predicted"/>
<dbReference type="SMART" id="SM00541">
    <property type="entry name" value="FYRN"/>
    <property type="match status" value="1"/>
</dbReference>
<dbReference type="PROSITE" id="PS50016">
    <property type="entry name" value="ZF_PHD_2"/>
    <property type="match status" value="1"/>
</dbReference>
<evidence type="ECO:0000256" key="5">
    <source>
        <dbReference type="ARBA" id="ARBA00022679"/>
    </source>
</evidence>
<evidence type="ECO:0000256" key="20">
    <source>
        <dbReference type="SAM" id="MobiDB-lite"/>
    </source>
</evidence>
<dbReference type="PANTHER" id="PTHR45888:SF5">
    <property type="entry name" value="D4, ISOFORM A"/>
    <property type="match status" value="1"/>
</dbReference>
<feature type="region of interest" description="Disordered" evidence="20">
    <location>
        <begin position="1491"/>
        <end position="1538"/>
    </location>
</feature>
<evidence type="ECO:0000256" key="12">
    <source>
        <dbReference type="ARBA" id="ARBA00023015"/>
    </source>
</evidence>
<dbReference type="SMART" id="SM00317">
    <property type="entry name" value="SET"/>
    <property type="match status" value="1"/>
</dbReference>
<dbReference type="Proteomes" id="UP000054928">
    <property type="component" value="Unassembled WGS sequence"/>
</dbReference>
<keyword evidence="19" id="KW-0175">Coiled coil</keyword>
<evidence type="ECO:0000256" key="14">
    <source>
        <dbReference type="ARBA" id="ARBA00023125"/>
    </source>
</evidence>
<evidence type="ECO:0000259" key="22">
    <source>
        <dbReference type="PROSITE" id="PS50016"/>
    </source>
</evidence>
<dbReference type="GO" id="GO:0140938">
    <property type="term" value="F:histone H3 methyltransferase activity"/>
    <property type="evidence" value="ECO:0007669"/>
    <property type="project" value="UniProtKB-ARBA"/>
</dbReference>
<dbReference type="GO" id="GO:0003677">
    <property type="term" value="F:DNA binding"/>
    <property type="evidence" value="ECO:0007669"/>
    <property type="project" value="UniProtKB-KW"/>
</dbReference>
<dbReference type="SUPFAM" id="SSF57903">
    <property type="entry name" value="FYVE/PHD zinc finger"/>
    <property type="match status" value="5"/>
</dbReference>
<evidence type="ECO:0000256" key="18">
    <source>
        <dbReference type="PROSITE-ProRule" id="PRU00146"/>
    </source>
</evidence>
<evidence type="ECO:0000256" key="13">
    <source>
        <dbReference type="ARBA" id="ARBA00023117"/>
    </source>
</evidence>
<dbReference type="GO" id="GO:0032259">
    <property type="term" value="P:methylation"/>
    <property type="evidence" value="ECO:0007669"/>
    <property type="project" value="UniProtKB-KW"/>
</dbReference>
<evidence type="ECO:0000256" key="11">
    <source>
        <dbReference type="ARBA" id="ARBA00022853"/>
    </source>
</evidence>
<dbReference type="InterPro" id="IPR001214">
    <property type="entry name" value="SET_dom"/>
</dbReference>
<keyword evidence="10" id="KW-0862">Zinc</keyword>
<feature type="compositionally biased region" description="Polar residues" evidence="20">
    <location>
        <begin position="1293"/>
        <end position="1306"/>
    </location>
</feature>
<dbReference type="Pfam" id="PF13771">
    <property type="entry name" value="zf-HC5HC2H"/>
    <property type="match status" value="1"/>
</dbReference>
<keyword evidence="11" id="KW-0156">Chromatin regulator</keyword>
<evidence type="ECO:0000256" key="8">
    <source>
        <dbReference type="ARBA" id="ARBA00022737"/>
    </source>
</evidence>
<dbReference type="InterPro" id="IPR003888">
    <property type="entry name" value="FYrich_N"/>
</dbReference>